<keyword evidence="3" id="KW-0238">DNA-binding</keyword>
<dbReference type="Pfam" id="PF03466">
    <property type="entry name" value="LysR_substrate"/>
    <property type="match status" value="1"/>
</dbReference>
<dbReference type="NCBIfam" id="NF002964">
    <property type="entry name" value="PRK03635.1"/>
    <property type="match status" value="1"/>
</dbReference>
<dbReference type="OrthoDB" id="3252676at2"/>
<dbReference type="SUPFAM" id="SSF53850">
    <property type="entry name" value="Periplasmic binding protein-like II"/>
    <property type="match status" value="1"/>
</dbReference>
<organism evidence="7 8">
    <name type="scientific">Rhodococcoides kyotonense</name>
    <dbReference type="NCBI Taxonomy" id="398843"/>
    <lineage>
        <taxon>Bacteria</taxon>
        <taxon>Bacillati</taxon>
        <taxon>Actinomycetota</taxon>
        <taxon>Actinomycetes</taxon>
        <taxon>Mycobacteriales</taxon>
        <taxon>Nocardiaceae</taxon>
        <taxon>Rhodococcoides</taxon>
    </lineage>
</organism>
<name>A0A239MVW5_9NOCA</name>
<evidence type="ECO:0000256" key="5">
    <source>
        <dbReference type="ARBA" id="ARBA00023163"/>
    </source>
</evidence>
<sequence>MPDWDLPQLEALAAAVDEGSFDAAARRLHVTPSAISQRVKAFETAAGVVLLQRSKPIRITDAGQPYLRLARQIRTLVSEVSRHGAGAAVATVPIAVNGDSLNTWVLPALATLSDRMDFDIRREDQDHSAELLRQGVVMAAVTTSGEPVQGCSVSRLGVMRYRPMCSPAFRDRWLHEGSVADGLSRAPMIVFDRSDDLQDRYLSRHGHSRLENRRHHIPASGDFLEAVRLGIGWATLPTQQSRDLEAAGELIDIAPGTGVDVTLYWQRWSVRTEALDELTVAIREAASAALA</sequence>
<dbReference type="Gene3D" id="1.10.10.10">
    <property type="entry name" value="Winged helix-like DNA-binding domain superfamily/Winged helix DNA-binding domain"/>
    <property type="match status" value="1"/>
</dbReference>
<keyword evidence="8" id="KW-1185">Reference proteome</keyword>
<dbReference type="InterPro" id="IPR005119">
    <property type="entry name" value="LysR_subst-bd"/>
</dbReference>
<evidence type="ECO:0000259" key="6">
    <source>
        <dbReference type="PROSITE" id="PS50931"/>
    </source>
</evidence>
<dbReference type="InterPro" id="IPR017685">
    <property type="entry name" value="ArgP"/>
</dbReference>
<dbReference type="NCBIfam" id="TIGR03298">
    <property type="entry name" value="argP"/>
    <property type="match status" value="1"/>
</dbReference>
<evidence type="ECO:0000256" key="1">
    <source>
        <dbReference type="ARBA" id="ARBA00009437"/>
    </source>
</evidence>
<dbReference type="EMBL" id="FZOW01000023">
    <property type="protein sequence ID" value="SNT46881.1"/>
    <property type="molecule type" value="Genomic_DNA"/>
</dbReference>
<dbReference type="SUPFAM" id="SSF46785">
    <property type="entry name" value="Winged helix' DNA-binding domain"/>
    <property type="match status" value="1"/>
</dbReference>
<evidence type="ECO:0000313" key="7">
    <source>
        <dbReference type="EMBL" id="SNT46881.1"/>
    </source>
</evidence>
<dbReference type="STRING" id="398843.A3K89_00490"/>
<evidence type="ECO:0000256" key="2">
    <source>
        <dbReference type="ARBA" id="ARBA00023015"/>
    </source>
</evidence>
<dbReference type="AlphaFoldDB" id="A0A239MVW5"/>
<dbReference type="InterPro" id="IPR036388">
    <property type="entry name" value="WH-like_DNA-bd_sf"/>
</dbReference>
<dbReference type="PANTHER" id="PTHR30579">
    <property type="entry name" value="TRANSCRIPTIONAL REGULATOR"/>
    <property type="match status" value="1"/>
</dbReference>
<dbReference type="Proteomes" id="UP000198327">
    <property type="component" value="Unassembled WGS sequence"/>
</dbReference>
<accession>A0A239MVW5</accession>
<dbReference type="InterPro" id="IPR050176">
    <property type="entry name" value="LTTR"/>
</dbReference>
<dbReference type="GO" id="GO:0003677">
    <property type="term" value="F:DNA binding"/>
    <property type="evidence" value="ECO:0007669"/>
    <property type="project" value="UniProtKB-KW"/>
</dbReference>
<dbReference type="InterPro" id="IPR036390">
    <property type="entry name" value="WH_DNA-bd_sf"/>
</dbReference>
<keyword evidence="4" id="KW-0010">Activator</keyword>
<dbReference type="PROSITE" id="PS50931">
    <property type="entry name" value="HTH_LYSR"/>
    <property type="match status" value="1"/>
</dbReference>
<keyword evidence="5" id="KW-0804">Transcription</keyword>
<dbReference type="Gene3D" id="3.40.190.290">
    <property type="match status" value="1"/>
</dbReference>
<evidence type="ECO:0000313" key="8">
    <source>
        <dbReference type="Proteomes" id="UP000198327"/>
    </source>
</evidence>
<feature type="domain" description="HTH lysR-type" evidence="6">
    <location>
        <begin position="4"/>
        <end position="60"/>
    </location>
</feature>
<dbReference type="InterPro" id="IPR000847">
    <property type="entry name" value="LysR_HTH_N"/>
</dbReference>
<comment type="similarity">
    <text evidence="1">Belongs to the LysR transcriptional regulatory family.</text>
</comment>
<proteinExistence type="inferred from homology"/>
<dbReference type="RefSeq" id="WP_089251898.1">
    <property type="nucleotide sequence ID" value="NZ_FZOW01000023.1"/>
</dbReference>
<gene>
    <name evidence="7" type="ORF">SAMN05421642_12372</name>
</gene>
<dbReference type="Pfam" id="PF00126">
    <property type="entry name" value="HTH_1"/>
    <property type="match status" value="1"/>
</dbReference>
<dbReference type="PANTHER" id="PTHR30579:SF2">
    <property type="entry name" value="HTH-TYPE TRANSCRIPTIONAL REGULATOR ARGP"/>
    <property type="match status" value="1"/>
</dbReference>
<keyword evidence="2" id="KW-0805">Transcription regulation</keyword>
<dbReference type="NCBIfam" id="NF009888">
    <property type="entry name" value="PRK13348.1"/>
    <property type="match status" value="1"/>
</dbReference>
<dbReference type="GO" id="GO:0003700">
    <property type="term" value="F:DNA-binding transcription factor activity"/>
    <property type="evidence" value="ECO:0007669"/>
    <property type="project" value="InterPro"/>
</dbReference>
<evidence type="ECO:0000256" key="3">
    <source>
        <dbReference type="ARBA" id="ARBA00023125"/>
    </source>
</evidence>
<reference evidence="8" key="1">
    <citation type="submission" date="2017-06" db="EMBL/GenBank/DDBJ databases">
        <authorList>
            <person name="Varghese N."/>
            <person name="Submissions S."/>
        </authorList>
    </citation>
    <scope>NUCLEOTIDE SEQUENCE [LARGE SCALE GENOMIC DNA]</scope>
    <source>
        <strain evidence="8">JCM 23211</strain>
    </source>
</reference>
<protein>
    <submittedName>
        <fullName evidence="7">LysR family transcriptional regulator, chromosome initiation inhibitor</fullName>
    </submittedName>
</protein>
<evidence type="ECO:0000256" key="4">
    <source>
        <dbReference type="ARBA" id="ARBA00023159"/>
    </source>
</evidence>